<proteinExistence type="predicted"/>
<organism evidence="1 2">
    <name type="scientific">Salsuginibacillus halophilus</name>
    <dbReference type="NCBI Taxonomy" id="517424"/>
    <lineage>
        <taxon>Bacteria</taxon>
        <taxon>Bacillati</taxon>
        <taxon>Bacillota</taxon>
        <taxon>Bacilli</taxon>
        <taxon>Bacillales</taxon>
        <taxon>Bacillaceae</taxon>
        <taxon>Salsuginibacillus</taxon>
    </lineage>
</organism>
<dbReference type="OrthoDB" id="1787088at2"/>
<protein>
    <submittedName>
        <fullName evidence="1">Uncharacterized protein</fullName>
    </submittedName>
</protein>
<keyword evidence="2" id="KW-1185">Reference proteome</keyword>
<comment type="caution">
    <text evidence="1">The sequence shown here is derived from an EMBL/GenBank/DDBJ whole genome shotgun (WGS) entry which is preliminary data.</text>
</comment>
<name>A0A2P8HXY0_9BACI</name>
<dbReference type="AlphaFoldDB" id="A0A2P8HXY0"/>
<accession>A0A2P8HXY0</accession>
<sequence length="121" mass="14749">MEEFYQRVQVYLNMEEEIDFDEFEAFYKEVMKELDANGLELEEEDLWKALFIVESLTSNAKSRIKEDKKKQKRKKYKKMHERTKVWAQNFTLRLHRAGYNEDQINQRFEAMLAEDPTKEQA</sequence>
<reference evidence="1 2" key="1">
    <citation type="submission" date="2018-03" db="EMBL/GenBank/DDBJ databases">
        <title>Genomic Encyclopedia of Type Strains, Phase III (KMG-III): the genomes of soil and plant-associated and newly described type strains.</title>
        <authorList>
            <person name="Whitman W."/>
        </authorList>
    </citation>
    <scope>NUCLEOTIDE SEQUENCE [LARGE SCALE GENOMIC DNA]</scope>
    <source>
        <strain evidence="1 2">CGMCC 1.07653</strain>
    </source>
</reference>
<evidence type="ECO:0000313" key="2">
    <source>
        <dbReference type="Proteomes" id="UP000242310"/>
    </source>
</evidence>
<dbReference type="RefSeq" id="WP_106587199.1">
    <property type="nucleotide sequence ID" value="NZ_PYAV01000001.1"/>
</dbReference>
<dbReference type="Proteomes" id="UP000242310">
    <property type="component" value="Unassembled WGS sequence"/>
</dbReference>
<evidence type="ECO:0000313" key="1">
    <source>
        <dbReference type="EMBL" id="PSL51111.1"/>
    </source>
</evidence>
<dbReference type="EMBL" id="PYAV01000001">
    <property type="protein sequence ID" value="PSL51111.1"/>
    <property type="molecule type" value="Genomic_DNA"/>
</dbReference>
<gene>
    <name evidence="1" type="ORF">B0H94_10120</name>
</gene>